<dbReference type="AlphaFoldDB" id="A0A084GW36"/>
<dbReference type="GO" id="GO:0016301">
    <property type="term" value="F:kinase activity"/>
    <property type="evidence" value="ECO:0007669"/>
    <property type="project" value="InterPro"/>
</dbReference>
<gene>
    <name evidence="2" type="ORF">GS18_0210435</name>
</gene>
<evidence type="ECO:0000313" key="2">
    <source>
        <dbReference type="EMBL" id="KEZ51548.1"/>
    </source>
</evidence>
<feature type="domain" description="Phosphoribulokinase/uridine kinase" evidence="1">
    <location>
        <begin position="92"/>
        <end position="122"/>
    </location>
</feature>
<dbReference type="EMBL" id="JNVC02000005">
    <property type="protein sequence ID" value="KEZ51548.1"/>
    <property type="molecule type" value="Genomic_DNA"/>
</dbReference>
<protein>
    <recommendedName>
        <fullName evidence="1">Phosphoribulokinase/uridine kinase domain-containing protein</fullName>
    </recommendedName>
</protein>
<organism evidence="2 3">
    <name type="scientific">Metabacillus indicus</name>
    <name type="common">Bacillus indicus</name>
    <dbReference type="NCBI Taxonomy" id="246786"/>
    <lineage>
        <taxon>Bacteria</taxon>
        <taxon>Bacillati</taxon>
        <taxon>Bacillota</taxon>
        <taxon>Bacilli</taxon>
        <taxon>Bacillales</taxon>
        <taxon>Bacillaceae</taxon>
        <taxon>Metabacillus</taxon>
    </lineage>
</organism>
<dbReference type="GO" id="GO:0005524">
    <property type="term" value="F:ATP binding"/>
    <property type="evidence" value="ECO:0007669"/>
    <property type="project" value="InterPro"/>
</dbReference>
<dbReference type="InterPro" id="IPR006083">
    <property type="entry name" value="PRK/URK"/>
</dbReference>
<sequence>MIKPKVISIAAVSGGGKTTITKKLTLTLKNSKALFFDEYDFQDSPLDLIKWVKDGADYNLWNLEPMIHDVESIAAKDTVSYILLDYPFSYKNDRLKELIDFSIYIDTPLDVAMARRLKRDYDSTNVGDLHHDLDFYLNYGRMAYLEMEKTIKPDSDLIVDGTLPPDQMIEIIQREIENA</sequence>
<accession>A0A084GW36</accession>
<dbReference type="RefSeq" id="WP_035206940.1">
    <property type="nucleotide sequence ID" value="NZ_JNVC02000005.1"/>
</dbReference>
<dbReference type="SUPFAM" id="SSF52540">
    <property type="entry name" value="P-loop containing nucleoside triphosphate hydrolases"/>
    <property type="match status" value="1"/>
</dbReference>
<proteinExistence type="predicted"/>
<dbReference type="Gene3D" id="3.40.50.300">
    <property type="entry name" value="P-loop containing nucleotide triphosphate hydrolases"/>
    <property type="match status" value="1"/>
</dbReference>
<dbReference type="NCBIfam" id="NF006085">
    <property type="entry name" value="PRK08233.1"/>
    <property type="match status" value="1"/>
</dbReference>
<dbReference type="InterPro" id="IPR027417">
    <property type="entry name" value="P-loop_NTPase"/>
</dbReference>
<reference evidence="2 3" key="1">
    <citation type="journal article" date="2005" name="Int. J. Syst. Evol. Microbiol.">
        <title>Bacillus cibi sp. nov., isolated from jeotgal, a traditional Korean fermented seafood.</title>
        <authorList>
            <person name="Yoon J.H."/>
            <person name="Lee C.H."/>
            <person name="Oh T.K."/>
        </authorList>
    </citation>
    <scope>NUCLEOTIDE SEQUENCE [LARGE SCALE GENOMIC DNA]</scope>
    <source>
        <strain evidence="2 3">DSM 16189</strain>
    </source>
</reference>
<comment type="caution">
    <text evidence="2">The sequence shown here is derived from an EMBL/GenBank/DDBJ whole genome shotgun (WGS) entry which is preliminary data.</text>
</comment>
<keyword evidence="3" id="KW-1185">Reference proteome</keyword>
<evidence type="ECO:0000259" key="1">
    <source>
        <dbReference type="Pfam" id="PF00485"/>
    </source>
</evidence>
<evidence type="ECO:0000313" key="3">
    <source>
        <dbReference type="Proteomes" id="UP000028549"/>
    </source>
</evidence>
<name>A0A084GW36_METID</name>
<dbReference type="Pfam" id="PF00485">
    <property type="entry name" value="PRK"/>
    <property type="match status" value="1"/>
</dbReference>
<dbReference type="Proteomes" id="UP000028549">
    <property type="component" value="Unassembled WGS sequence"/>
</dbReference>
<dbReference type="STRING" id="246786.GS18_0210435"/>